<dbReference type="GO" id="GO:0000774">
    <property type="term" value="F:adenyl-nucleotide exchange factor activity"/>
    <property type="evidence" value="ECO:0007669"/>
    <property type="project" value="InterPro"/>
</dbReference>
<name>A0A9D2HP36_9BACT</name>
<evidence type="ECO:0000256" key="1">
    <source>
        <dbReference type="ARBA" id="ARBA00009054"/>
    </source>
</evidence>
<dbReference type="PANTHER" id="PTHR21237">
    <property type="entry name" value="GRPE PROTEIN"/>
    <property type="match status" value="1"/>
</dbReference>
<keyword evidence="3" id="KW-0963">Cytoplasm</keyword>
<dbReference type="AlphaFoldDB" id="A0A9D2HP36"/>
<dbReference type="InterPro" id="IPR009012">
    <property type="entry name" value="GrpE_head"/>
</dbReference>
<dbReference type="GO" id="GO:0042803">
    <property type="term" value="F:protein homodimerization activity"/>
    <property type="evidence" value="ECO:0007669"/>
    <property type="project" value="InterPro"/>
</dbReference>
<dbReference type="PANTHER" id="PTHR21237:SF23">
    <property type="entry name" value="GRPE PROTEIN HOMOLOG, MITOCHONDRIAL"/>
    <property type="match status" value="1"/>
</dbReference>
<proteinExistence type="inferred from homology"/>
<feature type="compositionally biased region" description="Low complexity" evidence="6">
    <location>
        <begin position="20"/>
        <end position="54"/>
    </location>
</feature>
<comment type="subunit">
    <text evidence="3">Homodimer.</text>
</comment>
<reference evidence="7" key="2">
    <citation type="submission" date="2021-04" db="EMBL/GenBank/DDBJ databases">
        <authorList>
            <person name="Gilroy R."/>
        </authorList>
    </citation>
    <scope>NUCLEOTIDE SEQUENCE</scope>
    <source>
        <strain evidence="7">5032</strain>
    </source>
</reference>
<dbReference type="GO" id="GO:0005737">
    <property type="term" value="C:cytoplasm"/>
    <property type="evidence" value="ECO:0007669"/>
    <property type="project" value="UniProtKB-SubCell"/>
</dbReference>
<comment type="caution">
    <text evidence="7">The sequence shown here is derived from an EMBL/GenBank/DDBJ whole genome shotgun (WGS) entry which is preliminary data.</text>
</comment>
<comment type="subcellular location">
    <subcellularLocation>
        <location evidence="3">Cytoplasm</location>
    </subcellularLocation>
</comment>
<gene>
    <name evidence="3" type="primary">grpE</name>
    <name evidence="7" type="ORF">H9784_07065</name>
</gene>
<dbReference type="Gene3D" id="2.30.22.10">
    <property type="entry name" value="Head domain of nucleotide exchange factor GrpE"/>
    <property type="match status" value="1"/>
</dbReference>
<accession>A0A9D2HP36</accession>
<evidence type="ECO:0000313" key="8">
    <source>
        <dbReference type="Proteomes" id="UP000823821"/>
    </source>
</evidence>
<organism evidence="7 8">
    <name type="scientific">Candidatus Desulfovibrio intestinavium</name>
    <dbReference type="NCBI Taxonomy" id="2838534"/>
    <lineage>
        <taxon>Bacteria</taxon>
        <taxon>Pseudomonadati</taxon>
        <taxon>Thermodesulfobacteriota</taxon>
        <taxon>Desulfovibrionia</taxon>
        <taxon>Desulfovibrionales</taxon>
        <taxon>Desulfovibrionaceae</taxon>
        <taxon>Desulfovibrio</taxon>
    </lineage>
</organism>
<dbReference type="HAMAP" id="MF_01151">
    <property type="entry name" value="GrpE"/>
    <property type="match status" value="1"/>
</dbReference>
<dbReference type="EMBL" id="DWZD01000040">
    <property type="protein sequence ID" value="HJA79309.1"/>
    <property type="molecule type" value="Genomic_DNA"/>
</dbReference>
<dbReference type="GO" id="GO:0006457">
    <property type="term" value="P:protein folding"/>
    <property type="evidence" value="ECO:0007669"/>
    <property type="project" value="InterPro"/>
</dbReference>
<dbReference type="GO" id="GO:0051082">
    <property type="term" value="F:unfolded protein binding"/>
    <property type="evidence" value="ECO:0007669"/>
    <property type="project" value="TreeGrafter"/>
</dbReference>
<keyword evidence="3 4" id="KW-0346">Stress response</keyword>
<evidence type="ECO:0000256" key="6">
    <source>
        <dbReference type="SAM" id="MobiDB-lite"/>
    </source>
</evidence>
<keyword evidence="2 3" id="KW-0143">Chaperone</keyword>
<dbReference type="CDD" id="cd00446">
    <property type="entry name" value="GrpE"/>
    <property type="match status" value="1"/>
</dbReference>
<feature type="region of interest" description="Disordered" evidence="6">
    <location>
        <begin position="19"/>
        <end position="55"/>
    </location>
</feature>
<dbReference type="SUPFAM" id="SSF58014">
    <property type="entry name" value="Coiled-coil domain of nucleotide exchange factor GrpE"/>
    <property type="match status" value="1"/>
</dbReference>
<dbReference type="GO" id="GO:0051087">
    <property type="term" value="F:protein-folding chaperone binding"/>
    <property type="evidence" value="ECO:0007669"/>
    <property type="project" value="InterPro"/>
</dbReference>
<dbReference type="InterPro" id="IPR000740">
    <property type="entry name" value="GrpE"/>
</dbReference>
<dbReference type="Gene3D" id="3.90.20.20">
    <property type="match status" value="1"/>
</dbReference>
<dbReference type="Proteomes" id="UP000823821">
    <property type="component" value="Unassembled WGS sequence"/>
</dbReference>
<dbReference type="PRINTS" id="PR00773">
    <property type="entry name" value="GRPEPROTEIN"/>
</dbReference>
<dbReference type="PROSITE" id="PS01071">
    <property type="entry name" value="GRPE"/>
    <property type="match status" value="1"/>
</dbReference>
<dbReference type="Pfam" id="PF01025">
    <property type="entry name" value="GrpE"/>
    <property type="match status" value="1"/>
</dbReference>
<reference evidence="7" key="1">
    <citation type="journal article" date="2021" name="PeerJ">
        <title>Extensive microbial diversity within the chicken gut microbiome revealed by metagenomics and culture.</title>
        <authorList>
            <person name="Gilroy R."/>
            <person name="Ravi A."/>
            <person name="Getino M."/>
            <person name="Pursley I."/>
            <person name="Horton D.L."/>
            <person name="Alikhan N.F."/>
            <person name="Baker D."/>
            <person name="Gharbi K."/>
            <person name="Hall N."/>
            <person name="Watson M."/>
            <person name="Adriaenssens E.M."/>
            <person name="Foster-Nyarko E."/>
            <person name="Jarju S."/>
            <person name="Secka A."/>
            <person name="Antonio M."/>
            <person name="Oren A."/>
            <person name="Chaudhuri R.R."/>
            <person name="La Ragione R."/>
            <person name="Hildebrand F."/>
            <person name="Pallen M.J."/>
        </authorList>
    </citation>
    <scope>NUCLEOTIDE SEQUENCE</scope>
    <source>
        <strain evidence="7">5032</strain>
    </source>
</reference>
<evidence type="ECO:0000256" key="2">
    <source>
        <dbReference type="ARBA" id="ARBA00023186"/>
    </source>
</evidence>
<sequence length="210" mass="22926">MHHHNKVHDTYKKAAEAAEMEAAAEAAAAAAAAAAGQDEAGAEAPAEAGPLSPEELAERCREQLCPDCEEKKAADEARLRAVAEMENFKKRLAREHEEQMRYAAEKILRDMLPGLDNLELALQYGSRDAACQDMLTGVAMTHKLMLEAMNKHGLTPVGEEGEDFTPELHEAVGFDARPELAPGCVARVLQRGYKLGERLLRPAKVMINQV</sequence>
<dbReference type="InterPro" id="IPR013805">
    <property type="entry name" value="GrpE_CC"/>
</dbReference>
<evidence type="ECO:0000256" key="4">
    <source>
        <dbReference type="RuleBase" id="RU000639"/>
    </source>
</evidence>
<evidence type="ECO:0000256" key="5">
    <source>
        <dbReference type="RuleBase" id="RU004478"/>
    </source>
</evidence>
<dbReference type="SUPFAM" id="SSF51064">
    <property type="entry name" value="Head domain of nucleotide exchange factor GrpE"/>
    <property type="match status" value="1"/>
</dbReference>
<evidence type="ECO:0000313" key="7">
    <source>
        <dbReference type="EMBL" id="HJA79309.1"/>
    </source>
</evidence>
<comment type="similarity">
    <text evidence="1 3 5">Belongs to the GrpE family.</text>
</comment>
<evidence type="ECO:0000256" key="3">
    <source>
        <dbReference type="HAMAP-Rule" id="MF_01151"/>
    </source>
</evidence>
<comment type="function">
    <text evidence="3 4">Participates actively in the response to hyperosmotic and heat shock by preventing the aggregation of stress-denatured proteins, in association with DnaK and GrpE. It is the nucleotide exchange factor for DnaK and may function as a thermosensor. Unfolded proteins bind initially to DnaJ; upon interaction with the DnaJ-bound protein, DnaK hydrolyzes its bound ATP, resulting in the formation of a stable complex. GrpE releases ADP from DnaK; ATP binding to DnaK triggers the release of the substrate protein, thus completing the reaction cycle. Several rounds of ATP-dependent interactions between DnaJ, DnaK and GrpE are required for fully efficient folding.</text>
</comment>
<protein>
    <recommendedName>
        <fullName evidence="3 4">Protein GrpE</fullName>
    </recommendedName>
    <alternativeName>
        <fullName evidence="3">HSP-70 cofactor</fullName>
    </alternativeName>
</protein>